<dbReference type="InterPro" id="IPR004107">
    <property type="entry name" value="Integrase_SAM-like_N"/>
</dbReference>
<dbReference type="GO" id="GO:0003677">
    <property type="term" value="F:DNA binding"/>
    <property type="evidence" value="ECO:0007669"/>
    <property type="project" value="UniProtKB-KW"/>
</dbReference>
<dbReference type="InterPro" id="IPR050090">
    <property type="entry name" value="Tyrosine_recombinase_XerCD"/>
</dbReference>
<sequence>MASIVKRGKKYRAQVSLYKSGKHNKLTKTFKSKKEAELWALKMELAKGEGKELGQRTTSFAKYFDNWIHLVKYNDVKETTFQNYLHTSAIVKELFQDIQLKDLNDIVVQNKIDEYAKTHSRKTTHEVLLKIKSALRDAYSRGYIPSDFSSLVKTRGKTPPKRNKALSITDFSTLRNHVISNTDSEFNILVLLALETGMRRGELLGIRPKNVYKYGIKVRESISPTSEDTSLKTQNSKRDVSINKAVYNILTKVPVKKDGYLFNTDGFNQSRQLAKLLKELNIEKTTFHGLRDTHASFLFSQDIDLAYVSQRLGHINIQTTQNYYLELMPEKKHQHEADALSLLNSL</sequence>
<dbReference type="InterPro" id="IPR013762">
    <property type="entry name" value="Integrase-like_cat_sf"/>
</dbReference>
<keyword evidence="4" id="KW-0233">DNA recombination</keyword>
<organism evidence="6 7">
    <name type="scientific">Alkalibacterium olivapovliticus</name>
    <dbReference type="NCBI Taxonomy" id="99907"/>
    <lineage>
        <taxon>Bacteria</taxon>
        <taxon>Bacillati</taxon>
        <taxon>Bacillota</taxon>
        <taxon>Bacilli</taxon>
        <taxon>Lactobacillales</taxon>
        <taxon>Carnobacteriaceae</taxon>
        <taxon>Alkalibacterium</taxon>
    </lineage>
</organism>
<keyword evidence="7" id="KW-1185">Reference proteome</keyword>
<dbReference type="CDD" id="cd01189">
    <property type="entry name" value="INT_ICEBs1_C_like"/>
    <property type="match status" value="1"/>
</dbReference>
<dbReference type="PROSITE" id="PS51898">
    <property type="entry name" value="TYR_RECOMBINASE"/>
    <property type="match status" value="1"/>
</dbReference>
<accession>A0A2T0VU89</accession>
<dbReference type="GO" id="GO:0015074">
    <property type="term" value="P:DNA integration"/>
    <property type="evidence" value="ECO:0007669"/>
    <property type="project" value="InterPro"/>
</dbReference>
<keyword evidence="2" id="KW-0229">DNA integration</keyword>
<dbReference type="InterPro" id="IPR010998">
    <property type="entry name" value="Integrase_recombinase_N"/>
</dbReference>
<comment type="caution">
    <text evidence="6">The sequence shown here is derived from an EMBL/GenBank/DDBJ whole genome shotgun (WGS) entry which is preliminary data.</text>
</comment>
<dbReference type="EMBL" id="PVTO01000038">
    <property type="protein sequence ID" value="PRY74851.1"/>
    <property type="molecule type" value="Genomic_DNA"/>
</dbReference>
<dbReference type="Pfam" id="PF14659">
    <property type="entry name" value="Phage_int_SAM_3"/>
    <property type="match status" value="1"/>
</dbReference>
<gene>
    <name evidence="6" type="ORF">CLV38_1388</name>
</gene>
<dbReference type="Proteomes" id="UP000238205">
    <property type="component" value="Unassembled WGS sequence"/>
</dbReference>
<dbReference type="RefSeq" id="WP_106196162.1">
    <property type="nucleotide sequence ID" value="NZ_PVTO01000038.1"/>
</dbReference>
<dbReference type="SUPFAM" id="SSF56349">
    <property type="entry name" value="DNA breaking-rejoining enzymes"/>
    <property type="match status" value="1"/>
</dbReference>
<dbReference type="OrthoDB" id="9803188at2"/>
<evidence type="ECO:0000259" key="5">
    <source>
        <dbReference type="PROSITE" id="PS51898"/>
    </source>
</evidence>
<dbReference type="InterPro" id="IPR011010">
    <property type="entry name" value="DNA_brk_join_enz"/>
</dbReference>
<dbReference type="AlphaFoldDB" id="A0A2T0VU89"/>
<reference evidence="6 7" key="1">
    <citation type="submission" date="2018-03" db="EMBL/GenBank/DDBJ databases">
        <title>Genomic Encyclopedia of Archaeal and Bacterial Type Strains, Phase II (KMG-II): from individual species to whole genera.</title>
        <authorList>
            <person name="Goeker M."/>
        </authorList>
    </citation>
    <scope>NUCLEOTIDE SEQUENCE [LARGE SCALE GENOMIC DNA]</scope>
    <source>
        <strain evidence="6 7">DSM 13175</strain>
    </source>
</reference>
<evidence type="ECO:0000256" key="2">
    <source>
        <dbReference type="ARBA" id="ARBA00022908"/>
    </source>
</evidence>
<evidence type="ECO:0000256" key="3">
    <source>
        <dbReference type="ARBA" id="ARBA00023125"/>
    </source>
</evidence>
<dbReference type="Gene3D" id="1.10.443.10">
    <property type="entry name" value="Intergrase catalytic core"/>
    <property type="match status" value="1"/>
</dbReference>
<evidence type="ECO:0000313" key="6">
    <source>
        <dbReference type="EMBL" id="PRY74851.1"/>
    </source>
</evidence>
<dbReference type="PANTHER" id="PTHR30349:SF64">
    <property type="entry name" value="PROPHAGE INTEGRASE INTD-RELATED"/>
    <property type="match status" value="1"/>
</dbReference>
<evidence type="ECO:0000256" key="4">
    <source>
        <dbReference type="ARBA" id="ARBA00023172"/>
    </source>
</evidence>
<dbReference type="Pfam" id="PF00589">
    <property type="entry name" value="Phage_integrase"/>
    <property type="match status" value="1"/>
</dbReference>
<comment type="similarity">
    <text evidence="1">Belongs to the 'phage' integrase family.</text>
</comment>
<name>A0A2T0VU89_9LACT</name>
<evidence type="ECO:0000256" key="1">
    <source>
        <dbReference type="ARBA" id="ARBA00008857"/>
    </source>
</evidence>
<feature type="domain" description="Tyr recombinase" evidence="5">
    <location>
        <begin position="161"/>
        <end position="339"/>
    </location>
</feature>
<evidence type="ECO:0000313" key="7">
    <source>
        <dbReference type="Proteomes" id="UP000238205"/>
    </source>
</evidence>
<dbReference type="GO" id="GO:0006310">
    <property type="term" value="P:DNA recombination"/>
    <property type="evidence" value="ECO:0007669"/>
    <property type="project" value="UniProtKB-KW"/>
</dbReference>
<keyword evidence="3" id="KW-0238">DNA-binding</keyword>
<dbReference type="InterPro" id="IPR002104">
    <property type="entry name" value="Integrase_catalytic"/>
</dbReference>
<protein>
    <submittedName>
        <fullName evidence="6">Site-specific recombinase XerD</fullName>
    </submittedName>
</protein>
<dbReference type="PANTHER" id="PTHR30349">
    <property type="entry name" value="PHAGE INTEGRASE-RELATED"/>
    <property type="match status" value="1"/>
</dbReference>
<dbReference type="Gene3D" id="1.10.150.130">
    <property type="match status" value="1"/>
</dbReference>
<proteinExistence type="inferred from homology"/>